<dbReference type="CDD" id="cd03801">
    <property type="entry name" value="GT4_PimA-like"/>
    <property type="match status" value="1"/>
</dbReference>
<accession>A0A9J7APU5</accession>
<protein>
    <submittedName>
        <fullName evidence="2">Glycosyltransferase family 4 protein</fullName>
    </submittedName>
</protein>
<dbReference type="Pfam" id="PF00534">
    <property type="entry name" value="Glycos_transf_1"/>
    <property type="match status" value="1"/>
</dbReference>
<dbReference type="SUPFAM" id="SSF53756">
    <property type="entry name" value="UDP-Glycosyltransferase/glycogen phosphorylase"/>
    <property type="match status" value="1"/>
</dbReference>
<dbReference type="PANTHER" id="PTHR46656:SF3">
    <property type="entry name" value="PUTATIVE-RELATED"/>
    <property type="match status" value="1"/>
</dbReference>
<dbReference type="Proteomes" id="UP001060336">
    <property type="component" value="Chromosome"/>
</dbReference>
<dbReference type="KEGG" id="naci:NUH88_13255"/>
<evidence type="ECO:0000313" key="2">
    <source>
        <dbReference type="EMBL" id="UUX48380.1"/>
    </source>
</evidence>
<dbReference type="InterPro" id="IPR001296">
    <property type="entry name" value="Glyco_trans_1"/>
</dbReference>
<evidence type="ECO:0000259" key="1">
    <source>
        <dbReference type="Pfam" id="PF00534"/>
    </source>
</evidence>
<dbReference type="RefSeq" id="WP_257766887.1">
    <property type="nucleotide sequence ID" value="NZ_CP102480.1"/>
</dbReference>
<dbReference type="PANTHER" id="PTHR46656">
    <property type="entry name" value="PUTATIVE-RELATED"/>
    <property type="match status" value="1"/>
</dbReference>
<name>A0A9J7APU5_9PROT</name>
<dbReference type="AlphaFoldDB" id="A0A9J7APU5"/>
<sequence length="397" mass="44274">MRNVGIAWSLNSHSGWGVYGYQIARYMSLHPDYRPVLLEDWDGGTDDPLEKARVKNGLIELLKDSPDVIETCLRENRPISLPVLHARGEGAVSAFSERSNGIVGESNHALTFFECAGLKDREREIYNRFNSVTAGSTWNGNLLREHGVRNVEVCFQGVDPSRFHPASTRGLFPGRFVIFSGGKMEFRKGQDIVLRAVSEFARRHDDVLLLCVWGNRWGDTLGYKLFDHSPYIAAPLPPGPDKRVDLPPWFAAFGLNERQVVAFNHFPHEQMPLLIREADVALFPNRCEGGTNLVAMETMACGVPTILSANTGHLDIVAESACLPLMEQRQVHIPGNWHDTTGWGESSIGEILAHLEFVYANGERAGEIAEAGARHMQSFTWDKQIGRLLQGLQKYGV</sequence>
<evidence type="ECO:0000313" key="3">
    <source>
        <dbReference type="Proteomes" id="UP001060336"/>
    </source>
</evidence>
<feature type="domain" description="Glycosyl transferase family 1" evidence="1">
    <location>
        <begin position="173"/>
        <end position="319"/>
    </location>
</feature>
<dbReference type="EMBL" id="CP102480">
    <property type="protein sequence ID" value="UUX48380.1"/>
    <property type="molecule type" value="Genomic_DNA"/>
</dbReference>
<keyword evidence="3" id="KW-1185">Reference proteome</keyword>
<gene>
    <name evidence="2" type="ORF">NUH88_13255</name>
</gene>
<proteinExistence type="predicted"/>
<reference evidence="2" key="1">
    <citation type="submission" date="2022-08" db="EMBL/GenBank/DDBJ databases">
        <title>Nisaea acidiphila sp. nov., isolated from a marine algal debris and emended description of the genus Nisaea Urios et al. 2008.</title>
        <authorList>
            <person name="Kwon K."/>
        </authorList>
    </citation>
    <scope>NUCLEOTIDE SEQUENCE</scope>
    <source>
        <strain evidence="2">MEBiC11861</strain>
    </source>
</reference>
<dbReference type="GO" id="GO:0016757">
    <property type="term" value="F:glycosyltransferase activity"/>
    <property type="evidence" value="ECO:0007669"/>
    <property type="project" value="InterPro"/>
</dbReference>
<dbReference type="Gene3D" id="3.40.50.2000">
    <property type="entry name" value="Glycogen Phosphorylase B"/>
    <property type="match status" value="1"/>
</dbReference>
<organism evidence="2 3">
    <name type="scientific">Nisaea acidiphila</name>
    <dbReference type="NCBI Taxonomy" id="1862145"/>
    <lineage>
        <taxon>Bacteria</taxon>
        <taxon>Pseudomonadati</taxon>
        <taxon>Pseudomonadota</taxon>
        <taxon>Alphaproteobacteria</taxon>
        <taxon>Rhodospirillales</taxon>
        <taxon>Thalassobaculaceae</taxon>
        <taxon>Nisaea</taxon>
    </lineage>
</organism>